<evidence type="ECO:0000256" key="13">
    <source>
        <dbReference type="SAM" id="Phobius"/>
    </source>
</evidence>
<evidence type="ECO:0000313" key="18">
    <source>
        <dbReference type="Proteomes" id="UP001107558"/>
    </source>
</evidence>
<dbReference type="SUPFAM" id="SSF49265">
    <property type="entry name" value="Fibronectin type III"/>
    <property type="match status" value="7"/>
</dbReference>
<dbReference type="GO" id="GO:0009653">
    <property type="term" value="P:anatomical structure morphogenesis"/>
    <property type="evidence" value="ECO:0007669"/>
    <property type="project" value="UniProtKB-ARBA"/>
</dbReference>
<evidence type="ECO:0000259" key="16">
    <source>
        <dbReference type="PROSITE" id="PS50853"/>
    </source>
</evidence>
<dbReference type="FunFam" id="2.60.40.10:FF:001849">
    <property type="entry name" value="Sidekick, isoform B"/>
    <property type="match status" value="1"/>
</dbReference>
<feature type="domain" description="Fibronectin type-III" evidence="16">
    <location>
        <begin position="1642"/>
        <end position="1745"/>
    </location>
</feature>
<dbReference type="InterPro" id="IPR003599">
    <property type="entry name" value="Ig_sub"/>
</dbReference>
<feature type="domain" description="Fibronectin type-III" evidence="16">
    <location>
        <begin position="934"/>
        <end position="1027"/>
    </location>
</feature>
<dbReference type="PROSITE" id="PS50835">
    <property type="entry name" value="IG_LIKE"/>
    <property type="match status" value="5"/>
</dbReference>
<feature type="domain" description="Fibronectin type-III" evidence="16">
    <location>
        <begin position="1535"/>
        <end position="1637"/>
    </location>
</feature>
<feature type="domain" description="Fibronectin type-III" evidence="16">
    <location>
        <begin position="1844"/>
        <end position="1943"/>
    </location>
</feature>
<proteinExistence type="inferred from homology"/>
<dbReference type="EMBL" id="JADBJN010000002">
    <property type="protein sequence ID" value="KAG5678282.1"/>
    <property type="molecule type" value="Genomic_DNA"/>
</dbReference>
<keyword evidence="9" id="KW-0325">Glycoprotein</keyword>
<feature type="domain" description="Ig-like" evidence="15">
    <location>
        <begin position="327"/>
        <end position="414"/>
    </location>
</feature>
<reference evidence="17" key="1">
    <citation type="submission" date="2021-03" db="EMBL/GenBank/DDBJ databases">
        <title>Chromosome level genome of the anhydrobiotic midge Polypedilum vanderplanki.</title>
        <authorList>
            <person name="Yoshida Y."/>
            <person name="Kikawada T."/>
            <person name="Gusev O."/>
        </authorList>
    </citation>
    <scope>NUCLEOTIDE SEQUENCE</scope>
    <source>
        <strain evidence="17">NIAS01</strain>
        <tissue evidence="17">Whole body or cell culture</tissue>
    </source>
</reference>
<feature type="compositionally biased region" description="Basic and acidic residues" evidence="12">
    <location>
        <begin position="2071"/>
        <end position="2081"/>
    </location>
</feature>
<keyword evidence="2 13" id="KW-0812">Transmembrane</keyword>
<feature type="signal peptide" evidence="14">
    <location>
        <begin position="1"/>
        <end position="32"/>
    </location>
</feature>
<dbReference type="Pfam" id="PF00041">
    <property type="entry name" value="fn3"/>
    <property type="match status" value="13"/>
</dbReference>
<dbReference type="InterPro" id="IPR003598">
    <property type="entry name" value="Ig_sub2"/>
</dbReference>
<dbReference type="CDD" id="cd00096">
    <property type="entry name" value="Ig"/>
    <property type="match status" value="1"/>
</dbReference>
<dbReference type="PROSITE" id="PS50853">
    <property type="entry name" value="FN3"/>
    <property type="match status" value="13"/>
</dbReference>
<dbReference type="GO" id="GO:0016020">
    <property type="term" value="C:membrane"/>
    <property type="evidence" value="ECO:0007669"/>
    <property type="project" value="UniProtKB-SubCell"/>
</dbReference>
<keyword evidence="8" id="KW-1015">Disulfide bond</keyword>
<feature type="domain" description="Fibronectin type-III" evidence="16">
    <location>
        <begin position="607"/>
        <end position="716"/>
    </location>
</feature>
<dbReference type="FunFam" id="2.60.40.10:FF:000032">
    <property type="entry name" value="palladin isoform X1"/>
    <property type="match status" value="1"/>
</dbReference>
<evidence type="ECO:0000256" key="5">
    <source>
        <dbReference type="ARBA" id="ARBA00022889"/>
    </source>
</evidence>
<evidence type="ECO:0000256" key="1">
    <source>
        <dbReference type="ARBA" id="ARBA00004479"/>
    </source>
</evidence>
<dbReference type="FunFam" id="2.60.40.10:FF:000028">
    <property type="entry name" value="Neuronal cell adhesion molecule"/>
    <property type="match status" value="2"/>
</dbReference>
<dbReference type="Pfam" id="PF13927">
    <property type="entry name" value="Ig_3"/>
    <property type="match status" value="1"/>
</dbReference>
<feature type="domain" description="Ig-like" evidence="15">
    <location>
        <begin position="230"/>
        <end position="317"/>
    </location>
</feature>
<comment type="subcellular location">
    <subcellularLocation>
        <location evidence="1">Membrane</location>
        <topology evidence="1">Single-pass type I membrane protein</topology>
    </subcellularLocation>
</comment>
<dbReference type="FunFam" id="2.60.40.10:FF:000004">
    <property type="entry name" value="DCC isoform 1"/>
    <property type="match status" value="1"/>
</dbReference>
<keyword evidence="4" id="KW-0677">Repeat</keyword>
<evidence type="ECO:0000256" key="11">
    <source>
        <dbReference type="ARBA" id="ARBA00061621"/>
    </source>
</evidence>
<feature type="region of interest" description="Disordered" evidence="12">
    <location>
        <begin position="2027"/>
        <end position="2109"/>
    </location>
</feature>
<feature type="domain" description="Fibronectin type-III" evidence="16">
    <location>
        <begin position="1749"/>
        <end position="1841"/>
    </location>
</feature>
<dbReference type="CDD" id="cd00063">
    <property type="entry name" value="FN3"/>
    <property type="match status" value="13"/>
</dbReference>
<evidence type="ECO:0000259" key="15">
    <source>
        <dbReference type="PROSITE" id="PS50835"/>
    </source>
</evidence>
<feature type="domain" description="Ig-like" evidence="15">
    <location>
        <begin position="39"/>
        <end position="123"/>
    </location>
</feature>
<evidence type="ECO:0000256" key="10">
    <source>
        <dbReference type="ARBA" id="ARBA00023319"/>
    </source>
</evidence>
<keyword evidence="5" id="KW-0130">Cell adhesion</keyword>
<feature type="domain" description="Fibronectin type-III" evidence="16">
    <location>
        <begin position="1336"/>
        <end position="1429"/>
    </location>
</feature>
<dbReference type="OrthoDB" id="8923679at2759"/>
<name>A0A9J6C8B8_POLVA</name>
<evidence type="ECO:0000256" key="4">
    <source>
        <dbReference type="ARBA" id="ARBA00022737"/>
    </source>
</evidence>
<dbReference type="GO" id="GO:0045202">
    <property type="term" value="C:synapse"/>
    <property type="evidence" value="ECO:0007669"/>
    <property type="project" value="TreeGrafter"/>
</dbReference>
<evidence type="ECO:0008006" key="19">
    <source>
        <dbReference type="Google" id="ProtNLM"/>
    </source>
</evidence>
<evidence type="ECO:0000256" key="14">
    <source>
        <dbReference type="SAM" id="SignalP"/>
    </source>
</evidence>
<dbReference type="InterPro" id="IPR013106">
    <property type="entry name" value="Ig_V-set"/>
</dbReference>
<feature type="domain" description="Fibronectin type-III" evidence="16">
    <location>
        <begin position="1234"/>
        <end position="1332"/>
    </location>
</feature>
<dbReference type="InterPro" id="IPR003961">
    <property type="entry name" value="FN3_dom"/>
</dbReference>
<dbReference type="Proteomes" id="UP001107558">
    <property type="component" value="Chromosome 2"/>
</dbReference>
<dbReference type="PANTHER" id="PTHR13817">
    <property type="entry name" value="TITIN"/>
    <property type="match status" value="1"/>
</dbReference>
<evidence type="ECO:0000256" key="6">
    <source>
        <dbReference type="ARBA" id="ARBA00022989"/>
    </source>
</evidence>
<accession>A0A9J6C8B8</accession>
<comment type="caution">
    <text evidence="17">The sequence shown here is derived from an EMBL/GenBank/DDBJ whole genome shotgun (WGS) entry which is preliminary data.</text>
</comment>
<dbReference type="PRINTS" id="PR00014">
    <property type="entry name" value="FNTYPEIII"/>
</dbReference>
<dbReference type="SMART" id="SM00409">
    <property type="entry name" value="IG"/>
    <property type="match status" value="6"/>
</dbReference>
<dbReference type="SUPFAM" id="SSF48726">
    <property type="entry name" value="Immunoglobulin"/>
    <property type="match status" value="5"/>
</dbReference>
<dbReference type="InterPro" id="IPR036116">
    <property type="entry name" value="FN3_sf"/>
</dbReference>
<feature type="domain" description="Fibronectin type-III" evidence="16">
    <location>
        <begin position="1031"/>
        <end position="1126"/>
    </location>
</feature>
<dbReference type="GO" id="GO:0007156">
    <property type="term" value="P:homophilic cell adhesion via plasma membrane adhesion molecules"/>
    <property type="evidence" value="ECO:0007669"/>
    <property type="project" value="TreeGrafter"/>
</dbReference>
<dbReference type="InterPro" id="IPR013783">
    <property type="entry name" value="Ig-like_fold"/>
</dbReference>
<dbReference type="SMART" id="SM00406">
    <property type="entry name" value="IGv"/>
    <property type="match status" value="2"/>
</dbReference>
<evidence type="ECO:0000256" key="9">
    <source>
        <dbReference type="ARBA" id="ARBA00023180"/>
    </source>
</evidence>
<dbReference type="FunFam" id="2.60.40.10:FF:000360">
    <property type="entry name" value="Sidekick cell adhesion molecule 2"/>
    <property type="match status" value="1"/>
</dbReference>
<feature type="compositionally biased region" description="Basic and acidic residues" evidence="12">
    <location>
        <begin position="2099"/>
        <end position="2109"/>
    </location>
</feature>
<dbReference type="InterPro" id="IPR036179">
    <property type="entry name" value="Ig-like_dom_sf"/>
</dbReference>
<feature type="domain" description="Fibronectin type-III" evidence="16">
    <location>
        <begin position="823"/>
        <end position="930"/>
    </location>
</feature>
<feature type="domain" description="Fibronectin type-III" evidence="16">
    <location>
        <begin position="1434"/>
        <end position="1530"/>
    </location>
</feature>
<keyword evidence="10" id="KW-0393">Immunoglobulin domain</keyword>
<dbReference type="SMART" id="SM00408">
    <property type="entry name" value="IGc2"/>
    <property type="match status" value="5"/>
</dbReference>
<dbReference type="InterPro" id="IPR013098">
    <property type="entry name" value="Ig_I-set"/>
</dbReference>
<dbReference type="FunFam" id="2.60.40.10:FF:002352">
    <property type="entry name" value="Blast:Protein sidekick"/>
    <property type="match status" value="1"/>
</dbReference>
<evidence type="ECO:0000256" key="7">
    <source>
        <dbReference type="ARBA" id="ARBA00023136"/>
    </source>
</evidence>
<dbReference type="Gene3D" id="2.60.40.10">
    <property type="entry name" value="Immunoglobulins"/>
    <property type="match status" value="19"/>
</dbReference>
<evidence type="ECO:0000256" key="3">
    <source>
        <dbReference type="ARBA" id="ARBA00022729"/>
    </source>
</evidence>
<evidence type="ECO:0000256" key="8">
    <source>
        <dbReference type="ARBA" id="ARBA00023157"/>
    </source>
</evidence>
<dbReference type="InterPro" id="IPR050964">
    <property type="entry name" value="Striated_Muscle_Regulatory"/>
</dbReference>
<keyword evidence="7 13" id="KW-0472">Membrane</keyword>
<keyword evidence="3 14" id="KW-0732">Signal</keyword>
<gene>
    <name evidence="17" type="ORF">PVAND_007970</name>
</gene>
<dbReference type="SMART" id="SM00060">
    <property type="entry name" value="FN3"/>
    <property type="match status" value="13"/>
</dbReference>
<evidence type="ECO:0000313" key="17">
    <source>
        <dbReference type="EMBL" id="KAG5678282.1"/>
    </source>
</evidence>
<dbReference type="FunFam" id="2.60.40.10:FF:000158">
    <property type="entry name" value="Sidekick cell adhesion molecule 2"/>
    <property type="match status" value="1"/>
</dbReference>
<organism evidence="17 18">
    <name type="scientific">Polypedilum vanderplanki</name>
    <name type="common">Sleeping chironomid midge</name>
    <dbReference type="NCBI Taxonomy" id="319348"/>
    <lineage>
        <taxon>Eukaryota</taxon>
        <taxon>Metazoa</taxon>
        <taxon>Ecdysozoa</taxon>
        <taxon>Arthropoda</taxon>
        <taxon>Hexapoda</taxon>
        <taxon>Insecta</taxon>
        <taxon>Pterygota</taxon>
        <taxon>Neoptera</taxon>
        <taxon>Endopterygota</taxon>
        <taxon>Diptera</taxon>
        <taxon>Nematocera</taxon>
        <taxon>Chironomoidea</taxon>
        <taxon>Chironomidae</taxon>
        <taxon>Chironominae</taxon>
        <taxon>Polypedilum</taxon>
        <taxon>Polypedilum</taxon>
    </lineage>
</organism>
<dbReference type="GO" id="GO:0007416">
    <property type="term" value="P:synapse assembly"/>
    <property type="evidence" value="ECO:0007669"/>
    <property type="project" value="TreeGrafter"/>
</dbReference>
<feature type="domain" description="Fibronectin type-III" evidence="16">
    <location>
        <begin position="721"/>
        <end position="818"/>
    </location>
</feature>
<dbReference type="Pfam" id="PF07679">
    <property type="entry name" value="I-set"/>
    <property type="match status" value="3"/>
</dbReference>
<sequence length="2179" mass="244300">MRRRQFSAAINMNVLLCAGLFLLLGLLTFTNALDNSIQPPIFETQSSTKTTIPIGKKNKILHCKASGRPKPQYKWLKDGVSLTDFKDDEILKINDAKKSDSGFYQCLARNDAGTIFSNKSEIVVAYMGKFENKKDRTIDVESGHAVILKLDDIDSVPKPTITWEWQEESIKNDVKYYKSMKNDLVIFSVDQYDEGKRFRAVAINSQLSNIERSAYTILRVTGSPYADVEPEIIIPLEDTTAIEGKEIEFECVGNARDLHLMDTFWYKDKIPIENANIVYDLGWRNRTLILHKVASDYAGEYSCKIQIKTDNMKSKISKAMLTVIDVPRFNQQQLLEFETEYGSRLELPCEVSGIPKPRIKWFRNSEEIDSHGNEYRVRDDNSLVIEKVSLSDSAMFQCLAINKAGETSSNMWVRVKTSSPVMEVYPQNITTLDGKDVTFECKAVGAPSPSVQWIYNDTMIVQPTNHIQIHENGNLFISNVQESDTGSYKCIRSNEAGTVSGEAFLGVLVRTQITQPPVDTTVLLGLTATFQCKVSSDKNVDYTINWFRDRQSTPITTNSRTFIDADGMLEIAAVRASDVGIYTCVVNSPAGNESRSAKLNIVELPFAPINVHAERISDADQRTVKISWTKSFDGNSPILKYIVQRREVLELETTGPLPDNLQNWITELSNVSASDTSALIHNLKAATNYQFRVSAVNKVGEGYPSEPSNTLLLPQEVPSAPPSSIVGSARSSSEIIAQWQSVPEEHRNGIILGYMLRYKLNGYKDSPWTYKNITNEAQRSYLIQDLITWKDYIIQIASYNNMGVGVYSEGIRVKTKESVPEEPPTDIKIKVVSSREIFIKWKPPSPQQINGINQGYKIQAWQYELVDDIYRDVLIKTMKVAPNLINPLAEQNCTFDELTPFTYYNITILCFTNPGDGVRSNPILIRTEEDVPGEVSNMQFDNVSDRELTLKWNEPKERNGIIIGYQVRYKIKDSQNMKQVNLTAHDRSLHVTQLKAMTHYWFEVKALTSKGCGVPRTAVIQSGIEPVNPEPPFGLALSNIEAFSVVIQFSPGFDGNSSIIKWVVEAQSARNDLWSVVDEISDPDATTITVKGLLPYTQYKLRIIAVNVAGSSAPSEPTKDFQTIQARPKHAPYNVTVRAMSATDLRVRWIPLQQSEWFGNPKGYNVTYQLIEKDMEGQPTSVLIEDPTANSYILKNLEEWSLYEIVVTACNEVGQSSESNVALERTRESVPSAGPLLVQANATSSTTIVVQWSEIAKNAQNGQIEGYKVLYGAPGYSSIPVLQKTIANNKTFTTTLTELKKFVEYHIQILAYTRLGDGSLSFPPVRAQTFEDTPGKPSNVSFPDVTFTTARIIWDVPEESNGEILAYKVTYELKDSNKLEFSREFAPIDRTFRATNLLSEHYYLFTVTAKTQIGWGVTASALVFTTNNRELPQAPSMPQISRSQIQANQITFNWQPGRDGYAPLRYYTVQLKEDEAIWTTLSERIDPFSTSYTATNLKPYTLYQFRIRAVNDLGPSPYSKESIDVRTLPAAPAFAVTGVVLTPITTNSVRVEWVPLDRSLWNGDSDGGYKIVYQPIDYIGSKVLNDIPKLDVIGIDKNVSVLKDLTQDVNYEIVIFPYNKQGLGPSSSPLTVYVGEAVPTGEPQQFEAVAVSSTEVRLKWKAPNQNEQNGDLLGYKIFYTVINSPQPLEEGQKYEEEIEVVPATYNSHSLVFLDKYTEYKIQILAFNPAGDGPRSNVVNVRTLQGLPGAPTNLTFTDITMNSLIVSWNPPQYRNGEIIGYIVTYETTEDNEKFSKQVKQKVTETFLLVQNLEEEVTYTFTVRAQTIDYGMPIIGNITTGPQEGSPLSPRELMLSKSVAYINLKWLNGPSGRGPIKGYYIESQKRDDTKWSAVAKSNNGQTQEFTISFQTLLPSTVYKFRISSYNKYGISCPAYFEETVLTPSKLYLEYGYLQQKPFYHRPWFGMSVASVGTIIIIMVIAVLCVKSKSEFYKQEAQKTLEESIAMSVDERQELALELYRSRHGLTNTAASNPIGTIGRNKGGAITKKSGSAGHSATLGRSPPRPSPASVAYHSDEESLKCYDEDSSVTEKPSELSSLESQHSESENESIHSDVHSFVNHYANINNTLRQSWKRQHVKTQYSSYTDSEPEGSTVMSLNGGQIIMNNMARSRAPLPGFSSFV</sequence>
<protein>
    <recommendedName>
        <fullName evidence="19">Protein sidekick</fullName>
    </recommendedName>
</protein>
<dbReference type="GO" id="GO:0030154">
    <property type="term" value="P:cell differentiation"/>
    <property type="evidence" value="ECO:0007669"/>
    <property type="project" value="UniProtKB-ARBA"/>
</dbReference>
<feature type="chain" id="PRO_5039886133" description="Protein sidekick" evidence="14">
    <location>
        <begin position="33"/>
        <end position="2179"/>
    </location>
</feature>
<keyword evidence="18" id="KW-1185">Reference proteome</keyword>
<evidence type="ECO:0000256" key="2">
    <source>
        <dbReference type="ARBA" id="ARBA00022692"/>
    </source>
</evidence>
<dbReference type="FunFam" id="2.60.40.10:FF:000209">
    <property type="entry name" value="Sidekick cell adhesion molecule 2"/>
    <property type="match status" value="1"/>
</dbReference>
<feature type="domain" description="Ig-like" evidence="15">
    <location>
        <begin position="511"/>
        <end position="600"/>
    </location>
</feature>
<feature type="domain" description="Fibronectin type-III" evidence="16">
    <location>
        <begin position="1131"/>
        <end position="1229"/>
    </location>
</feature>
<evidence type="ECO:0000256" key="12">
    <source>
        <dbReference type="SAM" id="MobiDB-lite"/>
    </source>
</evidence>
<dbReference type="PANTHER" id="PTHR13817:SF121">
    <property type="entry name" value="PROTEIN SIDEKICK-LIKE PROTEIN"/>
    <property type="match status" value="1"/>
</dbReference>
<feature type="transmembrane region" description="Helical" evidence="13">
    <location>
        <begin position="1961"/>
        <end position="1983"/>
    </location>
</feature>
<comment type="similarity">
    <text evidence="11">Belongs to the sidekick family.</text>
</comment>
<feature type="domain" description="Ig-like" evidence="15">
    <location>
        <begin position="420"/>
        <end position="500"/>
    </location>
</feature>
<keyword evidence="6 13" id="KW-1133">Transmembrane helix</keyword>
<dbReference type="InterPro" id="IPR007110">
    <property type="entry name" value="Ig-like_dom"/>
</dbReference>